<comment type="similarity">
    <text evidence="1">Belongs to the protein kinase superfamily. CAMK Ser/Thr protein kinase family. NIM1 subfamily.</text>
</comment>
<evidence type="ECO:0000256" key="5">
    <source>
        <dbReference type="ARBA" id="ARBA00022777"/>
    </source>
</evidence>
<dbReference type="PANTHER" id="PTHR24346:SF82">
    <property type="entry name" value="KP78A-RELATED"/>
    <property type="match status" value="1"/>
</dbReference>
<sequence length="838" mass="92681">MCLPFSKSEHSKRGSVQHSSSSYLDNKRRNSTGAGITTHHHHQRRHHFPPPPSSSHSSQQQQRRATSCSRRTLQQPLPTRPNMATAAFLDPTPPPAAAADQHDHISQQRKQHHVLPPTPPKEKSTTCSSPQRDHCASANPKSIGNYVLQQNLGKGSMGKVKLGVHNVTGEKVAVKIVPRANFQLVAVRGNNVEGGKTMRQQTAKEQAREHNRELRTIREAHIMMLLRHPHIVGLRDMVVSGPYFYIFMEHVGGGQLLHYIIKRQRLSERRARHFARQIVSALDYMHRNSIVHRDLKIENILLDKAGRNIKLIDFGLSNLFGPEKLLTTYCGSLYFAAPELLRANPYKGPEIDVWSLGVVIYVMVTGTVPFDDKSMPGLHDKIKRGHVNYPAHMSPECLDLLRRIFVTDPAKRVILADVIRHPWLNPDPNAPPVKNFVPSRKPIQLPLDETILEQMTKGFALGTADEIRQKLEVIVQSHVYQDAVQYIQQQHQQFASSSTSSTSLSPEEQRSIMPYDDPQSVPDAYHPLLSIYHLTRERNIELEGASNTMASASNVSKPVLSRKASVESAISASGVMMGTASARSSQASLGNHPQHDQQNKVEVPQGDAPVLPSSLPNRPDYQLLADASIPGFASQPSASSGDYLSRIQRWLRSSTSQHHLVVESPTPTPSSPLAQQQQQQQPFSRPPSPPSSSTTTAQQATNHVQQDPLPTPPESTHNATPSTTDKKQHTILRKISSAFLRGKQQPVPDPSLYDRPLPPLPTNTPAAPGPVAATPTLKYSKQQAAMITEPSPQPSTSTSSKPKKAGHQRSASTTSAQYKRSLSVKISAWLNRSSSVHK</sequence>
<dbReference type="PANTHER" id="PTHR24346">
    <property type="entry name" value="MAP/MICROTUBULE AFFINITY-REGULATING KINASE"/>
    <property type="match status" value="1"/>
</dbReference>
<feature type="compositionally biased region" description="Low complexity" evidence="8">
    <location>
        <begin position="691"/>
        <end position="701"/>
    </location>
</feature>
<keyword evidence="2" id="KW-0723">Serine/threonine-protein kinase</keyword>
<evidence type="ECO:0000256" key="8">
    <source>
        <dbReference type="SAM" id="MobiDB-lite"/>
    </source>
</evidence>
<evidence type="ECO:0000256" key="7">
    <source>
        <dbReference type="PROSITE-ProRule" id="PRU10141"/>
    </source>
</evidence>
<evidence type="ECO:0000313" key="10">
    <source>
        <dbReference type="EMBL" id="CDS11588.1"/>
    </source>
</evidence>
<organism evidence="10">
    <name type="scientific">Lichtheimia ramosa</name>
    <dbReference type="NCBI Taxonomy" id="688394"/>
    <lineage>
        <taxon>Eukaryota</taxon>
        <taxon>Fungi</taxon>
        <taxon>Fungi incertae sedis</taxon>
        <taxon>Mucoromycota</taxon>
        <taxon>Mucoromycotina</taxon>
        <taxon>Mucoromycetes</taxon>
        <taxon>Mucorales</taxon>
        <taxon>Lichtheimiaceae</taxon>
        <taxon>Lichtheimia</taxon>
    </lineage>
</organism>
<feature type="compositionally biased region" description="Polar residues" evidence="8">
    <location>
        <begin position="581"/>
        <end position="591"/>
    </location>
</feature>
<dbReference type="SUPFAM" id="SSF56112">
    <property type="entry name" value="Protein kinase-like (PK-like)"/>
    <property type="match status" value="1"/>
</dbReference>
<evidence type="ECO:0000256" key="6">
    <source>
        <dbReference type="ARBA" id="ARBA00022840"/>
    </source>
</evidence>
<proteinExistence type="inferred from homology"/>
<evidence type="ECO:0000259" key="9">
    <source>
        <dbReference type="PROSITE" id="PS50011"/>
    </source>
</evidence>
<accession>A0A077WX37</accession>
<dbReference type="PROSITE" id="PS00108">
    <property type="entry name" value="PROTEIN_KINASE_ST"/>
    <property type="match status" value="1"/>
</dbReference>
<dbReference type="OrthoDB" id="193931at2759"/>
<dbReference type="InterPro" id="IPR011009">
    <property type="entry name" value="Kinase-like_dom_sf"/>
</dbReference>
<feature type="compositionally biased region" description="Low complexity" evidence="8">
    <location>
        <begin position="788"/>
        <end position="800"/>
    </location>
</feature>
<keyword evidence="3" id="KW-0808">Transferase</keyword>
<dbReference type="PROSITE" id="PS50011">
    <property type="entry name" value="PROTEIN_KINASE_DOM"/>
    <property type="match status" value="1"/>
</dbReference>
<keyword evidence="5" id="KW-0418">Kinase</keyword>
<dbReference type="GO" id="GO:0004674">
    <property type="term" value="F:protein serine/threonine kinase activity"/>
    <property type="evidence" value="ECO:0007669"/>
    <property type="project" value="UniProtKB-KW"/>
</dbReference>
<dbReference type="GO" id="GO:0035556">
    <property type="term" value="P:intracellular signal transduction"/>
    <property type="evidence" value="ECO:0007669"/>
    <property type="project" value="TreeGrafter"/>
</dbReference>
<feature type="region of interest" description="Disordered" evidence="8">
    <location>
        <begin position="1"/>
        <end position="140"/>
    </location>
</feature>
<feature type="region of interest" description="Disordered" evidence="8">
    <location>
        <begin position="658"/>
        <end position="820"/>
    </location>
</feature>
<dbReference type="InterPro" id="IPR008271">
    <property type="entry name" value="Ser/Thr_kinase_AS"/>
</dbReference>
<feature type="binding site" evidence="7">
    <location>
        <position position="175"/>
    </location>
    <ligand>
        <name>ATP</name>
        <dbReference type="ChEBI" id="CHEBI:30616"/>
    </ligand>
</feature>
<feature type="compositionally biased region" description="Low complexity" evidence="8">
    <location>
        <begin position="763"/>
        <end position="776"/>
    </location>
</feature>
<reference evidence="10" key="1">
    <citation type="journal article" date="2014" name="Genome Announc.">
        <title>De novo whole-genome sequence and genome annotation of Lichtheimia ramosa.</title>
        <authorList>
            <person name="Linde J."/>
            <person name="Schwartze V."/>
            <person name="Binder U."/>
            <person name="Lass-Florl C."/>
            <person name="Voigt K."/>
            <person name="Horn F."/>
        </authorList>
    </citation>
    <scope>NUCLEOTIDE SEQUENCE</scope>
    <source>
        <strain evidence="10">JMRC FSU:6197</strain>
    </source>
</reference>
<evidence type="ECO:0000256" key="4">
    <source>
        <dbReference type="ARBA" id="ARBA00022741"/>
    </source>
</evidence>
<dbReference type="SMART" id="SM00220">
    <property type="entry name" value="S_TKc"/>
    <property type="match status" value="1"/>
</dbReference>
<dbReference type="FunFam" id="1.10.510.10:FF:000571">
    <property type="entry name" value="Maternal embryonic leucine zipper kinase"/>
    <property type="match status" value="1"/>
</dbReference>
<feature type="compositionally biased region" description="Polar residues" evidence="8">
    <location>
        <begin position="14"/>
        <end position="24"/>
    </location>
</feature>
<keyword evidence="4 7" id="KW-0547">Nucleotide-binding</keyword>
<dbReference type="Gene3D" id="1.10.510.10">
    <property type="entry name" value="Transferase(Phosphotransferase) domain 1"/>
    <property type="match status" value="1"/>
</dbReference>
<keyword evidence="6 7" id="KW-0067">ATP-binding</keyword>
<evidence type="ECO:0000256" key="1">
    <source>
        <dbReference type="ARBA" id="ARBA00010791"/>
    </source>
</evidence>
<gene>
    <name evidence="10" type="ORF">LRAMOSA03851</name>
</gene>
<feature type="compositionally biased region" description="Basic residues" evidence="8">
    <location>
        <begin position="38"/>
        <end position="48"/>
    </location>
</feature>
<feature type="compositionally biased region" description="Low complexity" evidence="8">
    <location>
        <begin position="671"/>
        <end position="683"/>
    </location>
</feature>
<evidence type="ECO:0000256" key="3">
    <source>
        <dbReference type="ARBA" id="ARBA00022679"/>
    </source>
</evidence>
<feature type="compositionally biased region" description="Polar residues" evidence="8">
    <location>
        <begin position="714"/>
        <end position="723"/>
    </location>
</feature>
<feature type="compositionally biased region" description="Low complexity" evidence="8">
    <location>
        <begin position="54"/>
        <end position="64"/>
    </location>
</feature>
<dbReference type="InterPro" id="IPR017441">
    <property type="entry name" value="Protein_kinase_ATP_BS"/>
</dbReference>
<dbReference type="Pfam" id="PF00069">
    <property type="entry name" value="Pkinase"/>
    <property type="match status" value="1"/>
</dbReference>
<dbReference type="AlphaFoldDB" id="A0A077WX37"/>
<dbReference type="GO" id="GO:0005524">
    <property type="term" value="F:ATP binding"/>
    <property type="evidence" value="ECO:0007669"/>
    <property type="project" value="UniProtKB-UniRule"/>
</dbReference>
<dbReference type="InterPro" id="IPR000719">
    <property type="entry name" value="Prot_kinase_dom"/>
</dbReference>
<dbReference type="GO" id="GO:0005737">
    <property type="term" value="C:cytoplasm"/>
    <property type="evidence" value="ECO:0007669"/>
    <property type="project" value="TreeGrafter"/>
</dbReference>
<dbReference type="EMBL" id="LK023346">
    <property type="protein sequence ID" value="CDS11588.1"/>
    <property type="molecule type" value="Genomic_DNA"/>
</dbReference>
<feature type="compositionally biased region" description="Polar residues" evidence="8">
    <location>
        <begin position="809"/>
        <end position="820"/>
    </location>
</feature>
<evidence type="ECO:0000256" key="2">
    <source>
        <dbReference type="ARBA" id="ARBA00022527"/>
    </source>
</evidence>
<feature type="domain" description="Protein kinase" evidence="9">
    <location>
        <begin position="146"/>
        <end position="424"/>
    </location>
</feature>
<feature type="compositionally biased region" description="Polar residues" evidence="8">
    <location>
        <begin position="65"/>
        <end position="77"/>
    </location>
</feature>
<name>A0A077WX37_9FUNG</name>
<feature type="region of interest" description="Disordered" evidence="8">
    <location>
        <begin position="581"/>
        <end position="621"/>
    </location>
</feature>
<dbReference type="PROSITE" id="PS00107">
    <property type="entry name" value="PROTEIN_KINASE_ATP"/>
    <property type="match status" value="1"/>
</dbReference>
<dbReference type="GO" id="GO:0000226">
    <property type="term" value="P:microtubule cytoskeleton organization"/>
    <property type="evidence" value="ECO:0007669"/>
    <property type="project" value="TreeGrafter"/>
</dbReference>
<protein>
    <recommendedName>
        <fullName evidence="9">Protein kinase domain-containing protein</fullName>
    </recommendedName>
</protein>